<dbReference type="Gene3D" id="3.40.47.10">
    <property type="match status" value="4"/>
</dbReference>
<dbReference type="InterPro" id="IPR014031">
    <property type="entry name" value="Ketoacyl_synth_C"/>
</dbReference>
<evidence type="ECO:0000259" key="8">
    <source>
        <dbReference type="PROSITE" id="PS52019"/>
    </source>
</evidence>
<dbReference type="InterPro" id="IPR013968">
    <property type="entry name" value="PKS_KR"/>
</dbReference>
<dbReference type="SMART" id="SM00825">
    <property type="entry name" value="PKS_KS"/>
    <property type="match status" value="4"/>
</dbReference>
<dbReference type="SUPFAM" id="SSF51735">
    <property type="entry name" value="NAD(P)-binding Rossmann-fold domains"/>
    <property type="match status" value="6"/>
</dbReference>
<dbReference type="SMART" id="SM01294">
    <property type="entry name" value="PKS_PP_betabranch"/>
    <property type="match status" value="2"/>
</dbReference>
<dbReference type="Proteomes" id="UP001519332">
    <property type="component" value="Unassembled WGS sequence"/>
</dbReference>
<dbReference type="Pfam" id="PF22953">
    <property type="entry name" value="SpnB_Rossmann"/>
    <property type="match status" value="1"/>
</dbReference>
<evidence type="ECO:0000256" key="4">
    <source>
        <dbReference type="ARBA" id="ARBA00023315"/>
    </source>
</evidence>
<feature type="domain" description="Ketosynthase family 3 (KS3)" evidence="7">
    <location>
        <begin position="956"/>
        <end position="1351"/>
    </location>
</feature>
<dbReference type="PROSITE" id="PS52019">
    <property type="entry name" value="PKS_MFAS_DH"/>
    <property type="match status" value="2"/>
</dbReference>
<dbReference type="InterPro" id="IPR036736">
    <property type="entry name" value="ACP-like_sf"/>
</dbReference>
<dbReference type="InterPro" id="IPR055123">
    <property type="entry name" value="SpnB-like_Rossmann"/>
</dbReference>
<dbReference type="PROSITE" id="PS00012">
    <property type="entry name" value="PHOSPHOPANTETHEINE"/>
    <property type="match status" value="3"/>
</dbReference>
<dbReference type="Gene3D" id="3.30.70.3290">
    <property type="match status" value="4"/>
</dbReference>
<dbReference type="InterPro" id="IPR014030">
    <property type="entry name" value="Ketoacyl_synth_N"/>
</dbReference>
<dbReference type="InterPro" id="IPR014043">
    <property type="entry name" value="Acyl_transferase_dom"/>
</dbReference>
<evidence type="ECO:0000259" key="7">
    <source>
        <dbReference type="PROSITE" id="PS52004"/>
    </source>
</evidence>
<dbReference type="Pfam" id="PF00550">
    <property type="entry name" value="PP-binding"/>
    <property type="match status" value="4"/>
</dbReference>
<dbReference type="PANTHER" id="PTHR43775">
    <property type="entry name" value="FATTY ACID SYNTHASE"/>
    <property type="match status" value="1"/>
</dbReference>
<evidence type="ECO:0000259" key="6">
    <source>
        <dbReference type="PROSITE" id="PS50075"/>
    </source>
</evidence>
<dbReference type="RefSeq" id="WP_209644045.1">
    <property type="nucleotide sequence ID" value="NZ_JAGINW010000001.1"/>
</dbReference>
<dbReference type="InterPro" id="IPR018201">
    <property type="entry name" value="Ketoacyl_synth_AS"/>
</dbReference>
<evidence type="ECO:0000256" key="2">
    <source>
        <dbReference type="ARBA" id="ARBA00022553"/>
    </source>
</evidence>
<dbReference type="InterPro" id="IPR020807">
    <property type="entry name" value="PKS_DH"/>
</dbReference>
<feature type="domain" description="Ketosynthase family 3 (KS3)" evidence="7">
    <location>
        <begin position="3956"/>
        <end position="4371"/>
    </location>
</feature>
<protein>
    <submittedName>
        <fullName evidence="9">Acyl transferase domain-containing protein/acyl carrier protein</fullName>
    </submittedName>
</protein>
<feature type="active site" description="Proton acceptor; for dehydratase activity" evidence="5">
    <location>
        <position position="4839"/>
    </location>
</feature>
<dbReference type="SUPFAM" id="SSF52151">
    <property type="entry name" value="FabD/lysophospholipase-like"/>
    <property type="match status" value="4"/>
</dbReference>
<dbReference type="EMBL" id="JAGINW010000001">
    <property type="protein sequence ID" value="MBP2327047.1"/>
    <property type="molecule type" value="Genomic_DNA"/>
</dbReference>
<proteinExistence type="predicted"/>
<feature type="domain" description="Ketosynthase family 3 (KS3)" evidence="7">
    <location>
        <begin position="2557"/>
        <end position="2958"/>
    </location>
</feature>
<dbReference type="SMART" id="SM00822">
    <property type="entry name" value="PKS_KR"/>
    <property type="match status" value="3"/>
</dbReference>
<dbReference type="InterPro" id="IPR016039">
    <property type="entry name" value="Thiolase-like"/>
</dbReference>
<evidence type="ECO:0000256" key="1">
    <source>
        <dbReference type="ARBA" id="ARBA00022450"/>
    </source>
</evidence>
<feature type="active site" description="Proton donor; for dehydratase activity" evidence="5">
    <location>
        <position position="5001"/>
    </location>
</feature>
<reference evidence="9 10" key="1">
    <citation type="submission" date="2021-03" db="EMBL/GenBank/DDBJ databases">
        <title>Sequencing the genomes of 1000 actinobacteria strains.</title>
        <authorList>
            <person name="Klenk H.-P."/>
        </authorList>
    </citation>
    <scope>NUCLEOTIDE SEQUENCE [LARGE SCALE GENOMIC DNA]</scope>
    <source>
        <strain evidence="9 10">DSM 46670</strain>
    </source>
</reference>
<dbReference type="InterPro" id="IPR001227">
    <property type="entry name" value="Ac_transferase_dom_sf"/>
</dbReference>
<dbReference type="InterPro" id="IPR049900">
    <property type="entry name" value="PKS_mFAS_DH"/>
</dbReference>
<feature type="active site" description="Proton acceptor; for dehydratase activity" evidence="5">
    <location>
        <position position="1822"/>
    </location>
</feature>
<feature type="domain" description="PKS/mFAS DH" evidence="8">
    <location>
        <begin position="1790"/>
        <end position="2070"/>
    </location>
</feature>
<dbReference type="InterPro" id="IPR057326">
    <property type="entry name" value="KR_dom"/>
</dbReference>
<dbReference type="InterPro" id="IPR049551">
    <property type="entry name" value="PKS_DH_C"/>
</dbReference>
<dbReference type="InterPro" id="IPR032821">
    <property type="entry name" value="PKS_assoc"/>
</dbReference>
<dbReference type="InterPro" id="IPR009081">
    <property type="entry name" value="PP-bd_ACP"/>
</dbReference>
<dbReference type="PROSITE" id="PS50075">
    <property type="entry name" value="CARRIER"/>
    <property type="match status" value="4"/>
</dbReference>
<dbReference type="Pfam" id="PF16197">
    <property type="entry name" value="KAsynt_C_assoc"/>
    <property type="match status" value="4"/>
</dbReference>
<sequence>MGTSDEIAVIGMSCRLPGAPGPAAYWELLRTGTEAVTAMPADRWGSATEPDERLRRGGFLDRVGDFDPAFFGISPREAAAMDPQQRLMLELSWEALEDAGLVPGALDRAGVFIGAIREDYASLSRTEGFSAHSMTGLQRGMIANRISYTLGLGGPSFVVDSAQSSSLVAVHTACVSLMCGECTIALAGGVTLNLGLDSALTAVEFGGLSPDGRCHVFDERANGYVRGEGGGLVVLKPLARAVADGDLIHCVIRGSAITNDGGGAGLTVPEQAAQEEVLRLAYRRAGVAPADVQYVELHGSGTKVGDPIEAAALGAVLGEGRPAEQPLLVGSAKTNIGHLEGAAGMAGLLRAVLGIKHGQVPASLNFSTPNPRIPLSELKIRVQDTTVPWPDTQRPRLAGVSSFGMGGTNCHVVLSEWTQPQPGQSGGEVAPWVLSARTEEALWDQAERLRAHIAADPGLSLADAAWSSATTRSAFPHRAVLIASDRDRTLEGLAAIADGSLFPGLTTGIVRPTGKVAFVFPGQGTQWIGMAEQLLDSSAVFAAQIEACAAALAPYTGFSLFDVLHGIGSLDDIEVVQPTLFAMMVSLAALWRSLGIEPDAVVGHSQGEIAAACVAGALSLENAAKVIALRARAFRDLLTEGAMAAVTLPAAQVVPRLTEWAGRLSIGAVNAPNSTVVSGEPAAMDEFLAACEADGVRLRRVPVRHASHSPLMEPLRDRLLTDLADIRPMATDVTFVSTVAGGPVAGTELDASYWYRNLRQRVEFEQAVRALVASDHGVFVEVSPHPVLTSPVQETAGDVLAVGSLRRDAGSLDQVMTSLAQLHVNGVQPAWERAFDGRRVPLPTYPFQRQRYWLGENVPVSVVREAPRDALELVRAHTAAVLGFPTPEAVAVDCTFRELGVDSHLAVDLRNRIAASMGRSLQVTAFFDHPTCADLADHLTGGRIESAPELSLAQADDPVVIVGMACRFPGGVLSPEDLWDLVAEGRDAISEFPAERGWGTGFGGFVDDVAGFDAAFFGISPREALGMDPQQRLVLECSWEALERAGVDPLSVRGSGLGVYVGVMAGDGAGVTGGAASVVSGRVAYVLGAEGPAVSVDTACSSSLVALHLATQAVRHGECSMALAGGVTVMSSPDLFEEFARQGGLAADGRCKSFAATADGTGWAEGVGLLVVERLSDARRLGHQALAVVAGSAVNQDGASNGLTAPSGRAQQRVIRQAMANAGLTPGDVDVVEAHGTGTRLGDPIEAEAVVATYGQDRTVPLLLGSVKSNIGHTQAAAGIAGVIKTVSAMRHGVVPASLHIGEPSSFVDWSAGGVTLAREAVAWPPADRARRAGVSSFGISGTNAHVVLEQAPVEVLVEHSAVTGPMPWVLSARSEKALREQAKRLSARLGERPEQAADVALSLATGRAALEHRAVVLDGVAGLDRFVFGGTAVTGVVRPLGKTVFVFPGQGSQWAGMAAELPASSPVFAEWIGQCADALDPLVDWSLLDVLRGGQLDQVAVVQPALWAVMVSLAGLWRSFGVEPDVVVGHSQGEIAAACVAGVLSLEDGARIVVGRSRVIAEELSGQGAMASVLQPVERVQELLLPWVDRLSVAAVNGPASVVVSGDAAAMHEFLALEGVRGKRIAVDYASHSAHVECVRDEILTALEGITPQAGTIPFFSTVTGEVTDALDAEYWYQNLRRTVRFEEAVRTLATSGHGVFLEMSPHPALIAGIQDIAEDAVAIGSLRRHDGGLERFLTSVAEAHVQGVAVDWSPAFTSAHPRLVDLPTYAFQHEQYWLAARTSKGVAHPILETSVELADSAGSLSTGRISLRAQPWLADHSIADTVLFPGTGFVELAVWAGRQMDCGTIQELTIEAPLMLGAQDVVQIQVLVGALDDTGCRSVTMHARVAGAQEWQRHASGSLAPTASPSDQLGGEWPPPRATAVDFRYDVLAEPGFGYGPAFQGLRSAWRRDSELFAEVELRPELTGFGLHPALVDAALHPLLAETDGLRLPFVWTGVRWQPTEATSVRVRLTPAADGGFAVAITDTEGAPVASIDSLILRETGQRSKSLYEVDWSTVSTVSSEPVDHQVFACPQPAGLSPDQAARLVLAETLTAIQDWLAGEHPDQSRLVLVTANATSTEPNLAHAAVWGLVRSAQAEHPDRFVLVDLDEHGIGDLTEVVGIGEPQVAVRDGVVLVPRLRRMTAEPGPGLSGPGTVLLTGATGTLGSLLARHLVTAHGVRRLLLASRTIDASSELVADLTELGAIVDVLACDVSDRDQVARLLARVPADHPLSAVVHAAGVLDDCLIESLTPERLDTVLAAKADAAWHLHELTSGMDLSAFVLFSSMAGVVGTGGQANYAAANAFLDALSTHRHAHGLPAVSMTWGLWEQRSGMTASVGELERSRLARAGITPLPSGLGLELFDAALSAGRAVVAPTRIDPRALRAVDLPAVLRDMVKTTADRTDGWRLVDLPEIERRQAALDLVRAHAATVLGHSAADAVTAGRAFKELGFDSLTGVELRNRLAAACGVSLPSTLIFDSPTPEAVADRLLAQLLGKQATAPVVHAVPVASDDDPVVLVGMACRFPGGVLSPEDLWDLVAEGRDAVSAYPADRGWAGTGAGGFVPGATGFDAAFFGISPREALGMDPQQRLVLECSWEALERAGVDPLSVRGSGLGIFIGVMRGDYVSPGDYGLTGAASSVVSGRIAYVLGTEGPAVSVDTACSSSLVALHLAADSIRRGECSMALVGGVTVMSSPMLFEEFARQGGLAADGRCKSFASSADGTSWAEGVGLVVVERLSEARRNGHRVLAVVAGSAVNQDGASNGLTAPNGPSQQRVISQALANAGLAAGDVDVVEGHGTGTRLGDPIEAQAVLDVYGRNRVEPLLLGSVKSNIGHTQAAAGMAGVMKMVLAMRHGVVPASLHIDEPSSVVDWPMGSVELARESVAWPSTGRARRAGVSSFGISGTNAHVIIEQPPAAAEMADRSGCDTAPWALSARSGEALREQAGRLLTQLQAHPESAADVAYSLVRTRAQLTHRAVVFDGTTGLDRLANGIPGRTVVEGVVEEPGRTVFVFPGQGSQWVGMAVELWESSVVFGEWMDRCGVALEPWVGWSLRDGLCGGGVDVVQPALWAVMVSLAGLWRSFGVEPDVVVGHSQGEIAAACVAGVLSLEDGARIVASRSRVIADQLSGDGAMASIVLPVDRVRELLAPWGGRLSVAAVNGPASVVVSGDATAMEEFLTLEGVRGKRIAVDYASHSAQVECARDKILDALGEITPQAGIIPFFSTVTGEVTDALDAEYWYQNLRRTVRFEEAVRTLAAGGHNVFLEMSPHQVLTMSIQDIAEDAVALGSLRRDNGGMDRFLTSVAEAHVRGVAVDWSPTFEAYRPQIVDLPTYAFQHQRYWPETAAPTSSTVDDWRYRIDWQPVTEAQSVVSGQWLAVVPEGIVGYEPVLTGLERLGMAVEPVVLSQLDDRLRQSEPAGVLSLLALDERDQPAATRGLHSTLALIRALADVDASLWLLTSGAVAAASQDVVVNPVQAQIWGLGLAAGLEHPDHWGGLVDVPAVVDDQVIGKLAAVFAGKEDQVAVRAEGTYARRLVRAARDRQPEHVWQPRGTVLITGGTGGLGAHVARSLAHDGAEHLVLVSRRGPEAPGAVDLTTELDGLGVQVTVVACDVADYTAVRELVTSLPQLTAVVHAAGIGQHATPLTDMSPDDLADVLRAKVLGAAHLDALLDYDTLDAFVLFSSGAGVWGGGGQGAYGAANAYLDALAQQRRALSGRATSIAWGSWSGDGMARGVAGERFQALGLSKMDPATAVRALREAVAEDETCLVVADIDWSRFGPAYAVSRARPLLAEVFTDDQPMVETDLARQLAGLTEAEQRRTVLTTVRAHVAAVLGMASGDGVDDRRAFKELGLDSVTAVELRNRLTSATGLNLPTTIVFDHPSAAALTDYLLAEAVPTARPAPETPAGAVDEPIAIVAMSCRFPGGVQSADDLWRLVADEVDAISGFPADRGWRLSADRTVTESGGFLYDAAEFDADFFGISPREAAAMDPQQRLLLECSWEAFERAGIDPGSVRGSRVGVFVGALAQDYGPRMHEAPADFEGYLATGSTGSVVSGRIAYTFGLAGQAVTIDTGCSSSLVALHLACQALRQGECTQALVGGVTVMANPGAFVEFSRLGGIAVDGRCKPFASAADGTGWSEGAGVLLVEPLSEARRNGHPVLAVVRGSAVNQDGASNGLTAPSGVAQQQVIRQALASAGFTPADVDVVEGHGTGTRLGDPIEAQAVLATYGQNRSVPLLLGSVKSNIGHTQAAAGMAGVMKMVLAMRHGVVPRSLHIDEPSSFVDWSVGSVELAREAVAWPAAGRARRAGVSSFGVGGTNAHVIIEEIPPEAPGDRHVGADAVPWVLSARSSVALRDQARKLAVSLTERPESTVDVGHSLVTGRAALEHRAVVLDGVAGLDRVGAGAVEGVARPLGKTVFVFPGQGSQWVGMAVELWESSVVFGEWMDRCDVALRPWVGWSLRDGLSSGCVDVVQPALWAVMVSLAGLWRSFGVEPDVVVGHSQGEIAAACVAGVLSLEDGARMVVSRSRVIAEELSGKGAMASALEPVERVQELLLPWADRLSIAAVNGPASVVVSGDAAAMDEFLGTAGVRGKRIAADFASHSAHVECARDKILDALGEITPQAGTIPFFSTVTGEVTDALDAEYWYQNLRRTVRFEETVRTLAASGHNVFLEMSPHPVLTMSIQDTAEDAVVIGSLRREDGGLKRLLTSVGEAYVQGVDVDWRPAFAGLQAQRVDLPTYAFQRRRHWLNADDIDVSLADHPFISSATVLADTDATVFTGQLSLNRSPWLADHAVGDTVLLPGTAFLDLALWAGDQVGCGQVVELAFEAPLALPGEDVRTVQLAVDAPDSVGRRPIRIYSRSSTDASWTRHASGLLAETTPTGGDPMPWPPVDAESIEVPGLYEKLTELGYEYGPAFRGLRSAYRSGTELYAEAVLPDGLRAEAGRFRLHPALLDAALHVMGAGRSKLALPFSYSGVSLHAAGTSTLRVRISWLDDDTVSVHLADERGIAVASVDALALRSATPHDSLFRLDWVAAPRSEPEGSHTVVADLQELQDVPATVFLMIQDTADTVEVLAVLQEWLTDGRFTASRLAVVVDGSSLTGAAVQGLVRSASAEQPDRFALITLHDAELPVRALLAALAAGEAECQVRGGEVRVPRLARVTGQHQAPVWDADGTVLITGGTGVLGGLVARHLVAEHGIRSLVLVSRRGNDAGLVAELETAGALVTVAACDVSDKAALKRVLDDVPAEFPLRGVVHAAGVVDDGIIGSLTPQRVGAVLAPKADAAWHLHELTEHLDLAQFVLFSSAAGVFGTPGQGSYAAANGFLDALARHRRAAGLPAVSLAWGWWAPRNGLTGGLGEADMARFARSGVRPLSPGEGLALFDAACAADEPVLVPIKLDVARAEQVPGLLRGLVAAKAPVRIEAGLPERLAELPEADQHRTVLDLVRAHTAATLGHPRPDMVDTTRGFMDAGFDSLTAVELRNRLAAATGVRLPATLLFDHPTPVDLARRLHTELVGDQAPWSPIDELDRLEAGLRAMTDDEAARQAVTVRLRALLATLDSDDSAGALDTATDDELFDLVDNDLGIR</sequence>
<dbReference type="PANTHER" id="PTHR43775:SF51">
    <property type="entry name" value="INACTIVE PHENOLPHTHIOCEROL SYNTHESIS POLYKETIDE SYNTHASE TYPE I PKS1-RELATED"/>
    <property type="match status" value="1"/>
</dbReference>
<dbReference type="InterPro" id="IPR016036">
    <property type="entry name" value="Malonyl_transacylase_ACP-bd"/>
</dbReference>
<keyword evidence="1" id="KW-0596">Phosphopantetheine</keyword>
<dbReference type="SMART" id="SM00823">
    <property type="entry name" value="PKS_PP"/>
    <property type="match status" value="4"/>
</dbReference>
<dbReference type="Pfam" id="PF21089">
    <property type="entry name" value="PKS_DH_N"/>
    <property type="match status" value="2"/>
</dbReference>
<comment type="caution">
    <text evidence="9">The sequence shown here is derived from an EMBL/GenBank/DDBJ whole genome shotgun (WGS) entry which is preliminary data.</text>
</comment>
<keyword evidence="10" id="KW-1185">Reference proteome</keyword>
<dbReference type="Gene3D" id="1.10.1200.10">
    <property type="entry name" value="ACP-like"/>
    <property type="match status" value="4"/>
</dbReference>
<feature type="domain" description="Carrier" evidence="6">
    <location>
        <begin position="3865"/>
        <end position="3940"/>
    </location>
</feature>
<dbReference type="Pfam" id="PF00109">
    <property type="entry name" value="ketoacyl-synt"/>
    <property type="match status" value="4"/>
</dbReference>
<feature type="region of interest" description="C-terminal hotdog fold" evidence="5">
    <location>
        <begin position="4940"/>
        <end position="5074"/>
    </location>
</feature>
<dbReference type="InterPro" id="IPR049552">
    <property type="entry name" value="PKS_DH_N"/>
</dbReference>
<feature type="active site" description="Proton donor; for dehydratase activity" evidence="5">
    <location>
        <position position="1979"/>
    </location>
</feature>
<feature type="region of interest" description="C-terminal hotdog fold" evidence="5">
    <location>
        <begin position="1922"/>
        <end position="2070"/>
    </location>
</feature>
<dbReference type="PROSITE" id="PS00606">
    <property type="entry name" value="KS3_1"/>
    <property type="match status" value="3"/>
</dbReference>
<dbReference type="Pfam" id="PF14765">
    <property type="entry name" value="PS-DH"/>
    <property type="match status" value="2"/>
</dbReference>
<evidence type="ECO:0000256" key="3">
    <source>
        <dbReference type="ARBA" id="ARBA00022679"/>
    </source>
</evidence>
<dbReference type="SUPFAM" id="SSF47336">
    <property type="entry name" value="ACP-like"/>
    <property type="match status" value="4"/>
</dbReference>
<gene>
    <name evidence="9" type="ORF">JOF56_007432</name>
</gene>
<dbReference type="InterPro" id="IPR050091">
    <property type="entry name" value="PKS_NRPS_Biosynth_Enz"/>
</dbReference>
<feature type="domain" description="Carrier" evidence="6">
    <location>
        <begin position="868"/>
        <end position="943"/>
    </location>
</feature>
<dbReference type="CDD" id="cd08952">
    <property type="entry name" value="KR_1_SDR_x"/>
    <property type="match status" value="1"/>
</dbReference>
<dbReference type="InterPro" id="IPR006162">
    <property type="entry name" value="Ppantetheine_attach_site"/>
</dbReference>
<dbReference type="Pfam" id="PF00698">
    <property type="entry name" value="Acyl_transf_1"/>
    <property type="match status" value="4"/>
</dbReference>
<evidence type="ECO:0000313" key="10">
    <source>
        <dbReference type="Proteomes" id="UP001519332"/>
    </source>
</evidence>
<feature type="domain" description="Ketosynthase family 3 (KS3)" evidence="7">
    <location>
        <begin position="4"/>
        <end position="416"/>
    </location>
</feature>
<keyword evidence="3 9" id="KW-0808">Transferase</keyword>
<dbReference type="SUPFAM" id="SSF53901">
    <property type="entry name" value="Thiolase-like"/>
    <property type="match status" value="4"/>
</dbReference>
<name>A0ABS4TRJ9_9PSEU</name>
<dbReference type="Gene3D" id="3.40.366.10">
    <property type="entry name" value="Malonyl-Coenzyme A Acyl Carrier Protein, domain 2"/>
    <property type="match status" value="4"/>
</dbReference>
<keyword evidence="4" id="KW-0012">Acyltransferase</keyword>
<dbReference type="Gene3D" id="3.40.50.720">
    <property type="entry name" value="NAD(P)-binding Rossmann-like Domain"/>
    <property type="match status" value="3"/>
</dbReference>
<dbReference type="SUPFAM" id="SSF55048">
    <property type="entry name" value="Probable ACP-binding domain of malonyl-CoA ACP transacylase"/>
    <property type="match status" value="4"/>
</dbReference>
<organism evidence="9 10">
    <name type="scientific">Kibdelosporangium banguiense</name>
    <dbReference type="NCBI Taxonomy" id="1365924"/>
    <lineage>
        <taxon>Bacteria</taxon>
        <taxon>Bacillati</taxon>
        <taxon>Actinomycetota</taxon>
        <taxon>Actinomycetes</taxon>
        <taxon>Pseudonocardiales</taxon>
        <taxon>Pseudonocardiaceae</taxon>
        <taxon>Kibdelosporangium</taxon>
    </lineage>
</organism>
<dbReference type="InterPro" id="IPR020841">
    <property type="entry name" value="PKS_Beta-ketoAc_synthase_dom"/>
</dbReference>
<dbReference type="CDD" id="cd00833">
    <property type="entry name" value="PKS"/>
    <property type="match status" value="4"/>
</dbReference>
<feature type="domain" description="Carrier" evidence="6">
    <location>
        <begin position="5487"/>
        <end position="5562"/>
    </location>
</feature>
<dbReference type="GO" id="GO:0016740">
    <property type="term" value="F:transferase activity"/>
    <property type="evidence" value="ECO:0007669"/>
    <property type="project" value="UniProtKB-KW"/>
</dbReference>
<dbReference type="Pfam" id="PF08659">
    <property type="entry name" value="KR"/>
    <property type="match status" value="3"/>
</dbReference>
<keyword evidence="2" id="KW-0597">Phosphoprotein</keyword>
<dbReference type="PROSITE" id="PS52004">
    <property type="entry name" value="KS3_2"/>
    <property type="match status" value="4"/>
</dbReference>
<feature type="region of interest" description="N-terminal hotdog fold" evidence="5">
    <location>
        <begin position="4807"/>
        <end position="4929"/>
    </location>
</feature>
<dbReference type="Pfam" id="PF02801">
    <property type="entry name" value="Ketoacyl-synt_C"/>
    <property type="match status" value="4"/>
</dbReference>
<feature type="domain" description="Carrier" evidence="6">
    <location>
        <begin position="2463"/>
        <end position="2538"/>
    </location>
</feature>
<feature type="region of interest" description="N-terminal hotdog fold" evidence="5">
    <location>
        <begin position="1790"/>
        <end position="1912"/>
    </location>
</feature>
<dbReference type="SMART" id="SM00826">
    <property type="entry name" value="PKS_DH"/>
    <property type="match status" value="2"/>
</dbReference>
<feature type="domain" description="PKS/mFAS DH" evidence="8">
    <location>
        <begin position="4807"/>
        <end position="5074"/>
    </location>
</feature>
<dbReference type="InterPro" id="IPR036291">
    <property type="entry name" value="NAD(P)-bd_dom_sf"/>
</dbReference>
<dbReference type="InterPro" id="IPR042104">
    <property type="entry name" value="PKS_dehydratase_sf"/>
</dbReference>
<evidence type="ECO:0000313" key="9">
    <source>
        <dbReference type="EMBL" id="MBP2327047.1"/>
    </source>
</evidence>
<dbReference type="InterPro" id="IPR020806">
    <property type="entry name" value="PKS_PP-bd"/>
</dbReference>
<dbReference type="SMART" id="SM00827">
    <property type="entry name" value="PKS_AT"/>
    <property type="match status" value="4"/>
</dbReference>
<dbReference type="CDD" id="cd08956">
    <property type="entry name" value="KR_3_FAS_SDR_x"/>
    <property type="match status" value="2"/>
</dbReference>
<dbReference type="Gene3D" id="3.10.129.110">
    <property type="entry name" value="Polyketide synthase dehydratase"/>
    <property type="match status" value="2"/>
</dbReference>
<accession>A0ABS4TRJ9</accession>
<evidence type="ECO:0000256" key="5">
    <source>
        <dbReference type="PROSITE-ProRule" id="PRU01363"/>
    </source>
</evidence>
<dbReference type="InterPro" id="IPR016035">
    <property type="entry name" value="Acyl_Trfase/lysoPLipase"/>
</dbReference>